<dbReference type="Proteomes" id="UP001156691">
    <property type="component" value="Unassembled WGS sequence"/>
</dbReference>
<name>A0ABQ5W539_9HYPH</name>
<organism evidence="5 6">
    <name type="scientific">Devosia nitrariae</name>
    <dbReference type="NCBI Taxonomy" id="2071872"/>
    <lineage>
        <taxon>Bacteria</taxon>
        <taxon>Pseudomonadati</taxon>
        <taxon>Pseudomonadota</taxon>
        <taxon>Alphaproteobacteria</taxon>
        <taxon>Hyphomicrobiales</taxon>
        <taxon>Devosiaceae</taxon>
        <taxon>Devosia</taxon>
    </lineage>
</organism>
<proteinExistence type="inferred from homology"/>
<feature type="signal peptide" evidence="3">
    <location>
        <begin position="1"/>
        <end position="26"/>
    </location>
</feature>
<dbReference type="SUPFAM" id="SSF53850">
    <property type="entry name" value="Periplasmic binding protein-like II"/>
    <property type="match status" value="1"/>
</dbReference>
<feature type="chain" id="PRO_5045395317" evidence="3">
    <location>
        <begin position="27"/>
        <end position="649"/>
    </location>
</feature>
<dbReference type="CDD" id="cd08500">
    <property type="entry name" value="PBP2_NikA_DppA_OppA_like_4"/>
    <property type="match status" value="1"/>
</dbReference>
<gene>
    <name evidence="5" type="ORF">GCM10010862_24380</name>
</gene>
<accession>A0ABQ5W539</accession>
<comment type="caution">
    <text evidence="5">The sequence shown here is derived from an EMBL/GenBank/DDBJ whole genome shotgun (WGS) entry which is preliminary data.</text>
</comment>
<evidence type="ECO:0000259" key="4">
    <source>
        <dbReference type="Pfam" id="PF00496"/>
    </source>
</evidence>
<dbReference type="InterPro" id="IPR039424">
    <property type="entry name" value="SBP_5"/>
</dbReference>
<evidence type="ECO:0000313" key="6">
    <source>
        <dbReference type="Proteomes" id="UP001156691"/>
    </source>
</evidence>
<comment type="subcellular location">
    <subcellularLocation>
        <location evidence="1">Periplasm</location>
    </subcellularLocation>
</comment>
<keyword evidence="3" id="KW-0732">Signal</keyword>
<protein>
    <submittedName>
        <fullName evidence="5">Peptide ABC transporter substrate-binding protein</fullName>
    </submittedName>
</protein>
<dbReference type="EMBL" id="BSNS01000011">
    <property type="protein sequence ID" value="GLQ55179.1"/>
    <property type="molecule type" value="Genomic_DNA"/>
</dbReference>
<dbReference type="RefSeq" id="WP_284340605.1">
    <property type="nucleotide sequence ID" value="NZ_BSNS01000011.1"/>
</dbReference>
<dbReference type="Pfam" id="PF00496">
    <property type="entry name" value="SBP_bac_5"/>
    <property type="match status" value="1"/>
</dbReference>
<dbReference type="Gene3D" id="3.10.105.10">
    <property type="entry name" value="Dipeptide-binding Protein, Domain 3"/>
    <property type="match status" value="1"/>
</dbReference>
<keyword evidence="6" id="KW-1185">Reference proteome</keyword>
<evidence type="ECO:0000313" key="5">
    <source>
        <dbReference type="EMBL" id="GLQ55179.1"/>
    </source>
</evidence>
<dbReference type="InterPro" id="IPR000914">
    <property type="entry name" value="SBP_5_dom"/>
</dbReference>
<dbReference type="PANTHER" id="PTHR30290">
    <property type="entry name" value="PERIPLASMIC BINDING COMPONENT OF ABC TRANSPORTER"/>
    <property type="match status" value="1"/>
</dbReference>
<evidence type="ECO:0000256" key="2">
    <source>
        <dbReference type="ARBA" id="ARBA00005695"/>
    </source>
</evidence>
<dbReference type="Gene3D" id="3.40.190.10">
    <property type="entry name" value="Periplasmic binding protein-like II"/>
    <property type="match status" value="1"/>
</dbReference>
<reference evidence="6" key="1">
    <citation type="journal article" date="2019" name="Int. J. Syst. Evol. Microbiol.">
        <title>The Global Catalogue of Microorganisms (GCM) 10K type strain sequencing project: providing services to taxonomists for standard genome sequencing and annotation.</title>
        <authorList>
            <consortium name="The Broad Institute Genomics Platform"/>
            <consortium name="The Broad Institute Genome Sequencing Center for Infectious Disease"/>
            <person name="Wu L."/>
            <person name="Ma J."/>
        </authorList>
    </citation>
    <scope>NUCLEOTIDE SEQUENCE [LARGE SCALE GENOMIC DNA]</scope>
    <source>
        <strain evidence="6">NBRC 112416</strain>
    </source>
</reference>
<comment type="similarity">
    <text evidence="2">Belongs to the bacterial solute-binding protein 5 family.</text>
</comment>
<feature type="domain" description="Solute-binding protein family 5" evidence="4">
    <location>
        <begin position="112"/>
        <end position="539"/>
    </location>
</feature>
<sequence>MRLLHALSRAGVGLAALTLSVGLATAQDYNEAPMLAERVEAGELPPVEERLPANPMVVEPLESVGQYGGTWRLVMNSPSDISTPVRTIGYENFVRSVTWQPDLEQTDIVPDVIMNVAEDVEINEDGSEYTFHLREGHKWSDGEPYTADDVMFWYENVYSNTELFPAKPTWSVRNDTPLVVEKIDDTTVKFVFGGPNGLLLQYMATPANDAEPNQPFAYPRHYLEQFHPDFNADAAATAQAAGAQSWVQHFHSMADAWRNPDLPRLNPWIVTQGIGQGSGNQLIAERNPYYFKVDTEGNQLPYIDRVTIDIISDAQVTLLKAANGDFDMVDSYIGFVTTPENRGTFFDNQETGGYEFYEVLPNRANLMIISLNMTHKDPVLRDLFGNKSFRQALSTAIDREEVIELVWLGQGRPYQTVERPESPLFDEEMATQFTEFDIAKANEMLDSLGLTEKNGDGIRLMSDGRPLQFTIDISVIRQPWIDSAELIKGYWRQIGVDLLINTSDTTALNQRVEANDHDAAVWSASGGADSLFDPKYYFPSSWAAFYATTWGQWFTNDTNPEEPPEAPKRQMELYQQIFAEIDADRRQELMKELLAISKEEFYTIGVMQPTADYGIINIALRNVPGVLLASTEYTHPGAANPEQFYYASE</sequence>
<evidence type="ECO:0000256" key="1">
    <source>
        <dbReference type="ARBA" id="ARBA00004418"/>
    </source>
</evidence>
<evidence type="ECO:0000256" key="3">
    <source>
        <dbReference type="SAM" id="SignalP"/>
    </source>
</evidence>
<dbReference type="PANTHER" id="PTHR30290:SF62">
    <property type="entry name" value="OLIGOPEPTIDE ABC TRANSPORTER, PERIPLASMIC OLIGOPEPTIDE-BINDING PROTEIN"/>
    <property type="match status" value="1"/>
</dbReference>